<dbReference type="Pfam" id="PF00487">
    <property type="entry name" value="FA_desaturase"/>
    <property type="match status" value="1"/>
</dbReference>
<dbReference type="PANTHER" id="PTHR11351">
    <property type="entry name" value="ACYL-COA DESATURASE"/>
    <property type="match status" value="1"/>
</dbReference>
<keyword evidence="3 10" id="KW-0812">Transmembrane</keyword>
<evidence type="ECO:0000256" key="2">
    <source>
        <dbReference type="ARBA" id="ARBA00008749"/>
    </source>
</evidence>
<gene>
    <name evidence="13" type="ORF">GJA_1137</name>
</gene>
<sequence length="402" mass="46629">MTFSSVLNAVLEFLVTGVTNLSAWQVFFYTLAVTHITIASVTIYLHRHQTHRALELHAIPSHFFRFWLWLTTGQVTKEWAAIHRKHHAKCETEEDPHSPVMRGIKKVFWEGAELYRAESKNLETMEKYGHGTPTDWIERNLYTKYSWLGVVSLFFINFILFGVIGISVWAVQMMWIPVTAAGIINGIGHYWGYRNYDCADAATNIIPFGILIGGEELHNNHHTFATSAKLSSKWYEIDIGWAYIRGLEMLGMAKVKKRAPAPKFSHGKLEADFDTLQSVIANRYDVMSKYAKSIKHAWKEELEHLKSKAELESRFLKSSRKLMQREPGKLEGAQQQQLFELFQHSKALETMHHMRVELGMIWERSHFTRDQLLHKLQDWCVRAEESGIKSLQDFSLRLRSYA</sequence>
<dbReference type="GO" id="GO:0016717">
    <property type="term" value="F:oxidoreductase activity, acting on paired donors, with oxidation of a pair of donors resulting in the reduction of molecular oxygen to two molecules of water"/>
    <property type="evidence" value="ECO:0007669"/>
    <property type="project" value="InterPro"/>
</dbReference>
<evidence type="ECO:0000259" key="12">
    <source>
        <dbReference type="Pfam" id="PF01610"/>
    </source>
</evidence>
<keyword evidence="5 10" id="KW-1133">Transmembrane helix</keyword>
<comment type="similarity">
    <text evidence="2">Belongs to the fatty acid desaturase type 2 family.</text>
</comment>
<evidence type="ECO:0000256" key="6">
    <source>
        <dbReference type="ARBA" id="ARBA00023002"/>
    </source>
</evidence>
<dbReference type="InterPro" id="IPR015876">
    <property type="entry name" value="Acyl-CoA_DS"/>
</dbReference>
<dbReference type="HOGENOM" id="CLU_062181_0_0_4"/>
<feature type="domain" description="Transposase IS204/IS1001/IS1096/IS1165 DDE" evidence="12">
    <location>
        <begin position="279"/>
        <end position="400"/>
    </location>
</feature>
<evidence type="ECO:0000256" key="1">
    <source>
        <dbReference type="ARBA" id="ARBA00004141"/>
    </source>
</evidence>
<dbReference type="PATRIC" id="fig|1349767.4.peg.2861"/>
<dbReference type="eggNOG" id="COG1398">
    <property type="taxonomic scope" value="Bacteria"/>
</dbReference>
<name>W0V1P0_9BURK</name>
<keyword evidence="6" id="KW-0560">Oxidoreductase</keyword>
<keyword evidence="4" id="KW-0276">Fatty acid metabolism</keyword>
<evidence type="ECO:0000256" key="5">
    <source>
        <dbReference type="ARBA" id="ARBA00022989"/>
    </source>
</evidence>
<keyword evidence="14" id="KW-1185">Reference proteome</keyword>
<dbReference type="EMBL" id="HG322949">
    <property type="protein sequence ID" value="CDG81791.1"/>
    <property type="molecule type" value="Genomic_DNA"/>
</dbReference>
<evidence type="ECO:0000313" key="14">
    <source>
        <dbReference type="Proteomes" id="UP000027604"/>
    </source>
</evidence>
<feature type="domain" description="Fatty acid desaturase" evidence="11">
    <location>
        <begin position="23"/>
        <end position="226"/>
    </location>
</feature>
<feature type="transmembrane region" description="Helical" evidence="10">
    <location>
        <begin position="147"/>
        <end position="171"/>
    </location>
</feature>
<evidence type="ECO:0000259" key="11">
    <source>
        <dbReference type="Pfam" id="PF00487"/>
    </source>
</evidence>
<dbReference type="RefSeq" id="WP_038489561.1">
    <property type="nucleotide sequence ID" value="NZ_BCTH01000062.1"/>
</dbReference>
<dbReference type="Proteomes" id="UP000027604">
    <property type="component" value="Chromosome I"/>
</dbReference>
<dbReference type="InterPro" id="IPR002560">
    <property type="entry name" value="Transposase_DDE"/>
</dbReference>
<evidence type="ECO:0000256" key="8">
    <source>
        <dbReference type="ARBA" id="ARBA00023098"/>
    </source>
</evidence>
<proteinExistence type="inferred from homology"/>
<organism evidence="13 14">
    <name type="scientific">Janthinobacterium agaricidamnosum NBRC 102515 = DSM 9628</name>
    <dbReference type="NCBI Taxonomy" id="1349767"/>
    <lineage>
        <taxon>Bacteria</taxon>
        <taxon>Pseudomonadati</taxon>
        <taxon>Pseudomonadota</taxon>
        <taxon>Betaproteobacteria</taxon>
        <taxon>Burkholderiales</taxon>
        <taxon>Oxalobacteraceae</taxon>
        <taxon>Janthinobacterium</taxon>
    </lineage>
</organism>
<keyword evidence="7" id="KW-0408">Iron</keyword>
<dbReference type="CDD" id="cd03505">
    <property type="entry name" value="Delta9-FADS-like"/>
    <property type="match status" value="1"/>
</dbReference>
<dbReference type="InterPro" id="IPR005804">
    <property type="entry name" value="FA_desaturase_dom"/>
</dbReference>
<evidence type="ECO:0000256" key="10">
    <source>
        <dbReference type="SAM" id="Phobius"/>
    </source>
</evidence>
<feature type="transmembrane region" description="Helical" evidence="10">
    <location>
        <begin position="26"/>
        <end position="45"/>
    </location>
</feature>
<dbReference type="GO" id="GO:0016020">
    <property type="term" value="C:membrane"/>
    <property type="evidence" value="ECO:0007669"/>
    <property type="project" value="UniProtKB-SubCell"/>
</dbReference>
<evidence type="ECO:0000256" key="7">
    <source>
        <dbReference type="ARBA" id="ARBA00023004"/>
    </source>
</evidence>
<dbReference type="Pfam" id="PF01610">
    <property type="entry name" value="DDE_Tnp_ISL3"/>
    <property type="match status" value="1"/>
</dbReference>
<dbReference type="KEGG" id="jag:GJA_1137"/>
<reference evidence="13 14" key="1">
    <citation type="journal article" date="2015" name="Genome Announc.">
        <title>Genome Sequence of Mushroom Soft-Rot Pathogen Janthinobacterium agaricidamnosum.</title>
        <authorList>
            <person name="Graupner K."/>
            <person name="Lackner G."/>
            <person name="Hertweck C."/>
        </authorList>
    </citation>
    <scope>NUCLEOTIDE SEQUENCE [LARGE SCALE GENOMIC DNA]</scope>
    <source>
        <strain evidence="14">NBRC 102515 / DSM 9628</strain>
    </source>
</reference>
<dbReference type="STRING" id="1349767.GJA_1137"/>
<dbReference type="OrthoDB" id="9768289at2"/>
<comment type="subcellular location">
    <subcellularLocation>
        <location evidence="1">Membrane</location>
        <topology evidence="1">Multi-pass membrane protein</topology>
    </subcellularLocation>
</comment>
<dbReference type="AlphaFoldDB" id="W0V1P0"/>
<evidence type="ECO:0000256" key="4">
    <source>
        <dbReference type="ARBA" id="ARBA00022832"/>
    </source>
</evidence>
<keyword evidence="9 10" id="KW-0472">Membrane</keyword>
<dbReference type="PANTHER" id="PTHR11351:SF33">
    <property type="entry name" value="DELTA-9 FATTY ACID DESATURASE, DESA"/>
    <property type="match status" value="1"/>
</dbReference>
<evidence type="ECO:0000313" key="13">
    <source>
        <dbReference type="EMBL" id="CDG81791.1"/>
    </source>
</evidence>
<protein>
    <submittedName>
        <fullName evidence="13">Fatty acid desaturase family protein</fullName>
    </submittedName>
</protein>
<evidence type="ECO:0000256" key="9">
    <source>
        <dbReference type="ARBA" id="ARBA00023136"/>
    </source>
</evidence>
<dbReference type="GO" id="GO:0006631">
    <property type="term" value="P:fatty acid metabolic process"/>
    <property type="evidence" value="ECO:0007669"/>
    <property type="project" value="UniProtKB-KW"/>
</dbReference>
<evidence type="ECO:0000256" key="3">
    <source>
        <dbReference type="ARBA" id="ARBA00022692"/>
    </source>
</evidence>
<accession>W0V1P0</accession>
<keyword evidence="8" id="KW-0443">Lipid metabolism</keyword>